<protein>
    <submittedName>
        <fullName evidence="7">Holin-like protein</fullName>
    </submittedName>
</protein>
<proteinExistence type="predicted"/>
<accession>A0A1I6GR01</accession>
<dbReference type="EMBL" id="FOYV01000001">
    <property type="protein sequence ID" value="SFR44673.1"/>
    <property type="molecule type" value="Genomic_DNA"/>
</dbReference>
<organism evidence="7 8">
    <name type="scientific">Marinobacter gudaonensis</name>
    <dbReference type="NCBI Taxonomy" id="375760"/>
    <lineage>
        <taxon>Bacteria</taxon>
        <taxon>Pseudomonadati</taxon>
        <taxon>Pseudomonadota</taxon>
        <taxon>Gammaproteobacteria</taxon>
        <taxon>Pseudomonadales</taxon>
        <taxon>Marinobacteraceae</taxon>
        <taxon>Marinobacter</taxon>
    </lineage>
</organism>
<keyword evidence="3 6" id="KW-0812">Transmembrane</keyword>
<name>A0A1I6GR01_9GAMM</name>
<dbReference type="InterPro" id="IPR005538">
    <property type="entry name" value="LrgA/CidA"/>
</dbReference>
<keyword evidence="2" id="KW-1003">Cell membrane</keyword>
<dbReference type="GO" id="GO:0005886">
    <property type="term" value="C:plasma membrane"/>
    <property type="evidence" value="ECO:0007669"/>
    <property type="project" value="UniProtKB-SubCell"/>
</dbReference>
<dbReference type="PANTHER" id="PTHR33931">
    <property type="entry name" value="HOLIN-LIKE PROTEIN CIDA-RELATED"/>
    <property type="match status" value="1"/>
</dbReference>
<keyword evidence="8" id="KW-1185">Reference proteome</keyword>
<feature type="transmembrane region" description="Helical" evidence="6">
    <location>
        <begin position="58"/>
        <end position="79"/>
    </location>
</feature>
<dbReference type="Proteomes" id="UP000199290">
    <property type="component" value="Unassembled WGS sequence"/>
</dbReference>
<evidence type="ECO:0000256" key="3">
    <source>
        <dbReference type="ARBA" id="ARBA00022692"/>
    </source>
</evidence>
<evidence type="ECO:0000256" key="2">
    <source>
        <dbReference type="ARBA" id="ARBA00022475"/>
    </source>
</evidence>
<comment type="subcellular location">
    <subcellularLocation>
        <location evidence="1">Cell membrane</location>
        <topology evidence="1">Multi-pass membrane protein</topology>
    </subcellularLocation>
</comment>
<dbReference type="PANTHER" id="PTHR33931:SF2">
    <property type="entry name" value="HOLIN-LIKE PROTEIN CIDA"/>
    <property type="match status" value="1"/>
</dbReference>
<evidence type="ECO:0000256" key="5">
    <source>
        <dbReference type="ARBA" id="ARBA00023136"/>
    </source>
</evidence>
<evidence type="ECO:0000313" key="8">
    <source>
        <dbReference type="Proteomes" id="UP000199290"/>
    </source>
</evidence>
<keyword evidence="5 6" id="KW-0472">Membrane</keyword>
<dbReference type="STRING" id="375760.SAMN04488073_1377"/>
<gene>
    <name evidence="7" type="ORF">SAMN04488073_1377</name>
</gene>
<feature type="transmembrane region" description="Helical" evidence="6">
    <location>
        <begin position="85"/>
        <end position="107"/>
    </location>
</feature>
<feature type="transmembrane region" description="Helical" evidence="6">
    <location>
        <begin position="27"/>
        <end position="46"/>
    </location>
</feature>
<dbReference type="AlphaFoldDB" id="A0A1I6GR01"/>
<keyword evidence="4 6" id="KW-1133">Transmembrane helix</keyword>
<evidence type="ECO:0000256" key="6">
    <source>
        <dbReference type="SAM" id="Phobius"/>
    </source>
</evidence>
<sequence>MQFLNGITLLLVYQLVGEVTVRLVGLPIPGPVLGMVMLFITLMICGQAPASVDQASSALLSHLSLLFVPAGVGMMAHFGRIADEWLPITLALLLSTVITMVATALIMQLTSRWFVKEAPTEEGSNE</sequence>
<dbReference type="RefSeq" id="WP_091987542.1">
    <property type="nucleotide sequence ID" value="NZ_FOYV01000001.1"/>
</dbReference>
<evidence type="ECO:0000256" key="4">
    <source>
        <dbReference type="ARBA" id="ARBA00022989"/>
    </source>
</evidence>
<reference evidence="8" key="1">
    <citation type="submission" date="2016-10" db="EMBL/GenBank/DDBJ databases">
        <authorList>
            <person name="Varghese N."/>
            <person name="Submissions S."/>
        </authorList>
    </citation>
    <scope>NUCLEOTIDE SEQUENCE [LARGE SCALE GENOMIC DNA]</scope>
    <source>
        <strain evidence="8">CGMCC 1.6294</strain>
    </source>
</reference>
<evidence type="ECO:0000313" key="7">
    <source>
        <dbReference type="EMBL" id="SFR44673.1"/>
    </source>
</evidence>
<dbReference type="OrthoDB" id="385012at2"/>
<evidence type="ECO:0000256" key="1">
    <source>
        <dbReference type="ARBA" id="ARBA00004651"/>
    </source>
</evidence>
<dbReference type="Pfam" id="PF03788">
    <property type="entry name" value="LrgA"/>
    <property type="match status" value="1"/>
</dbReference>